<gene>
    <name evidence="9" type="ORF">G0Q07_06715</name>
</gene>
<dbReference type="InterPro" id="IPR033985">
    <property type="entry name" value="SusD-like_N"/>
</dbReference>
<organism evidence="9 10">
    <name type="scientific">Draconibacterium halophilum</name>
    <dbReference type="NCBI Taxonomy" id="2706887"/>
    <lineage>
        <taxon>Bacteria</taxon>
        <taxon>Pseudomonadati</taxon>
        <taxon>Bacteroidota</taxon>
        <taxon>Bacteroidia</taxon>
        <taxon>Marinilabiliales</taxon>
        <taxon>Prolixibacteraceae</taxon>
        <taxon>Draconibacterium</taxon>
    </lineage>
</organism>
<dbReference type="Pfam" id="PF14322">
    <property type="entry name" value="SusD-like_3"/>
    <property type="match status" value="1"/>
</dbReference>
<feature type="signal peptide" evidence="6">
    <location>
        <begin position="1"/>
        <end position="21"/>
    </location>
</feature>
<keyword evidence="4" id="KW-0472">Membrane</keyword>
<dbReference type="InterPro" id="IPR012944">
    <property type="entry name" value="SusD_RagB_dom"/>
</dbReference>
<evidence type="ECO:0000256" key="1">
    <source>
        <dbReference type="ARBA" id="ARBA00004442"/>
    </source>
</evidence>
<name>A0A6C0RCG0_9BACT</name>
<reference evidence="9 10" key="1">
    <citation type="submission" date="2020-02" db="EMBL/GenBank/DDBJ databases">
        <title>Genome sequencing for Draconibacterium sp. strain M1.</title>
        <authorList>
            <person name="Park S.-J."/>
        </authorList>
    </citation>
    <scope>NUCLEOTIDE SEQUENCE [LARGE SCALE GENOMIC DNA]</scope>
    <source>
        <strain evidence="9 10">M1</strain>
    </source>
</reference>
<evidence type="ECO:0000259" key="7">
    <source>
        <dbReference type="Pfam" id="PF07980"/>
    </source>
</evidence>
<keyword evidence="3 6" id="KW-0732">Signal</keyword>
<protein>
    <submittedName>
        <fullName evidence="9">RagB/SusD family nutrient uptake outer membrane protein</fullName>
    </submittedName>
</protein>
<dbReference type="RefSeq" id="WP_163345357.1">
    <property type="nucleotide sequence ID" value="NZ_CP048409.1"/>
</dbReference>
<dbReference type="AlphaFoldDB" id="A0A6C0RCG0"/>
<keyword evidence="10" id="KW-1185">Reference proteome</keyword>
<sequence length="560" mass="63168">MKKIKYLILFFSLTVAFISCDTLDEEIVSGVTSEYLNTIDGLDAGVNASYSFLRTYYAQEEGNKFSVFGTDEYTHGGHGGDWDIDRYGAGLNAENGIMWHVWTNFYQAINTCNAVVDRATASEELTDDEKNPKIAEARFLRAHYYFILVQSYGDVPLTLEETQGVELEAVRTPAAQVYDAIIADLEFAVTHLPVTQSNFGRATQAAAKHMLGLVHITNGNSGTAVPLLKSVIDDYGLALDADPLARYDHDNEQHPEILWSVQYDEDPILTPLGNRSHLHFRPWYEVYASGLVRALGHGYGRPWIRYRPTGWLLNNFRVNGSYDVDSRFNEGFQKVWYYNTTGDALPAGAAVGDTAIYLTGENLTQAQVDAIEARLPGVKSGSNLYSWHPDAKGKEWSWYTTDGTDNNSINIFPTPYKQEDNKRPSVNYAEGSRDLIVYCLSETYLLLAEALINETKASEAVPYINAVRERAAYPGKESEMMITAADATIDFILDERSREFSGEQKRWFDLKRTGKLIERYTMYNPEGQSNNYVQSYHLLRPIPANQLTRVTNEMRQNDGY</sequence>
<dbReference type="GO" id="GO:0009279">
    <property type="term" value="C:cell outer membrane"/>
    <property type="evidence" value="ECO:0007669"/>
    <property type="project" value="UniProtKB-SubCell"/>
</dbReference>
<comment type="subcellular location">
    <subcellularLocation>
        <location evidence="1">Cell outer membrane</location>
    </subcellularLocation>
</comment>
<dbReference type="Pfam" id="PF07980">
    <property type="entry name" value="SusD_RagB"/>
    <property type="match status" value="1"/>
</dbReference>
<accession>A0A6C0RCG0</accession>
<evidence type="ECO:0000313" key="9">
    <source>
        <dbReference type="EMBL" id="QIA07435.1"/>
    </source>
</evidence>
<proteinExistence type="inferred from homology"/>
<evidence type="ECO:0000256" key="2">
    <source>
        <dbReference type="ARBA" id="ARBA00006275"/>
    </source>
</evidence>
<keyword evidence="5" id="KW-0998">Cell outer membrane</keyword>
<evidence type="ECO:0000256" key="5">
    <source>
        <dbReference type="ARBA" id="ARBA00023237"/>
    </source>
</evidence>
<dbReference type="KEGG" id="drc:G0Q07_06715"/>
<evidence type="ECO:0000256" key="3">
    <source>
        <dbReference type="ARBA" id="ARBA00022729"/>
    </source>
</evidence>
<feature type="domain" description="RagB/SusD" evidence="7">
    <location>
        <begin position="255"/>
        <end position="560"/>
    </location>
</feature>
<evidence type="ECO:0000313" key="10">
    <source>
        <dbReference type="Proteomes" id="UP000474630"/>
    </source>
</evidence>
<evidence type="ECO:0000259" key="8">
    <source>
        <dbReference type="Pfam" id="PF14322"/>
    </source>
</evidence>
<comment type="similarity">
    <text evidence="2">Belongs to the SusD family.</text>
</comment>
<feature type="domain" description="SusD-like N-terminal" evidence="8">
    <location>
        <begin position="86"/>
        <end position="209"/>
    </location>
</feature>
<dbReference type="PROSITE" id="PS51257">
    <property type="entry name" value="PROKAR_LIPOPROTEIN"/>
    <property type="match status" value="1"/>
</dbReference>
<dbReference type="EMBL" id="CP048409">
    <property type="protein sequence ID" value="QIA07435.1"/>
    <property type="molecule type" value="Genomic_DNA"/>
</dbReference>
<dbReference type="InterPro" id="IPR011990">
    <property type="entry name" value="TPR-like_helical_dom_sf"/>
</dbReference>
<evidence type="ECO:0000256" key="6">
    <source>
        <dbReference type="SAM" id="SignalP"/>
    </source>
</evidence>
<evidence type="ECO:0000256" key="4">
    <source>
        <dbReference type="ARBA" id="ARBA00023136"/>
    </source>
</evidence>
<dbReference type="Gene3D" id="1.25.40.390">
    <property type="match status" value="1"/>
</dbReference>
<feature type="chain" id="PRO_5025354811" evidence="6">
    <location>
        <begin position="22"/>
        <end position="560"/>
    </location>
</feature>
<dbReference type="SUPFAM" id="SSF48452">
    <property type="entry name" value="TPR-like"/>
    <property type="match status" value="1"/>
</dbReference>
<dbReference type="Proteomes" id="UP000474630">
    <property type="component" value="Chromosome"/>
</dbReference>